<organism evidence="9 10">
    <name type="scientific">Botryotinia fuckeliana (strain B05.10)</name>
    <name type="common">Noble rot fungus</name>
    <name type="synonym">Botrytis cinerea</name>
    <dbReference type="NCBI Taxonomy" id="332648"/>
    <lineage>
        <taxon>Eukaryota</taxon>
        <taxon>Fungi</taxon>
        <taxon>Dikarya</taxon>
        <taxon>Ascomycota</taxon>
        <taxon>Pezizomycotina</taxon>
        <taxon>Leotiomycetes</taxon>
        <taxon>Helotiales</taxon>
        <taxon>Sclerotiniaceae</taxon>
        <taxon>Botrytis</taxon>
    </lineage>
</organism>
<feature type="transmembrane region" description="Helical" evidence="7">
    <location>
        <begin position="255"/>
        <end position="276"/>
    </location>
</feature>
<dbReference type="Gene3D" id="1.20.1250.20">
    <property type="entry name" value="MFS general substrate transporter like domains"/>
    <property type="match status" value="1"/>
</dbReference>
<feature type="transmembrane region" description="Helical" evidence="7">
    <location>
        <begin position="414"/>
        <end position="436"/>
    </location>
</feature>
<dbReference type="GeneID" id="5441313"/>
<dbReference type="Pfam" id="PF07690">
    <property type="entry name" value="MFS_1"/>
    <property type="match status" value="1"/>
</dbReference>
<keyword evidence="2" id="KW-0813">Transport</keyword>
<dbReference type="Gene3D" id="1.20.1720.10">
    <property type="entry name" value="Multidrug resistance protein D"/>
    <property type="match status" value="1"/>
</dbReference>
<feature type="domain" description="Major facilitator superfamily (MFS) profile" evidence="8">
    <location>
        <begin position="62"/>
        <end position="553"/>
    </location>
</feature>
<feature type="transmembrane region" description="Helical" evidence="7">
    <location>
        <begin position="128"/>
        <end position="153"/>
    </location>
</feature>
<keyword evidence="6" id="KW-0325">Glycoprotein</keyword>
<evidence type="ECO:0000256" key="4">
    <source>
        <dbReference type="ARBA" id="ARBA00022989"/>
    </source>
</evidence>
<evidence type="ECO:0000256" key="2">
    <source>
        <dbReference type="ARBA" id="ARBA00022448"/>
    </source>
</evidence>
<dbReference type="RefSeq" id="XP_001560671.2">
    <property type="nucleotide sequence ID" value="XM_001560621.2"/>
</dbReference>
<dbReference type="PROSITE" id="PS50850">
    <property type="entry name" value="MFS"/>
    <property type="match status" value="1"/>
</dbReference>
<keyword evidence="4 7" id="KW-1133">Transmembrane helix</keyword>
<dbReference type="SUPFAM" id="SSF103473">
    <property type="entry name" value="MFS general substrate transporter"/>
    <property type="match status" value="1"/>
</dbReference>
<dbReference type="EMBL" id="CP009807">
    <property type="protein sequence ID" value="ATZ48200.1"/>
    <property type="molecule type" value="Genomic_DNA"/>
</dbReference>
<dbReference type="PANTHER" id="PTHR23501">
    <property type="entry name" value="MAJOR FACILITATOR SUPERFAMILY"/>
    <property type="match status" value="1"/>
</dbReference>
<feature type="transmembrane region" description="Helical" evidence="7">
    <location>
        <begin position="215"/>
        <end position="235"/>
    </location>
</feature>
<sequence>MADPGIKTATSSVIGTDTVLHSTMSSTSEKKAASDIVELPGVDEAISTGGKVFTPDWRFWVILTSLGITSLLTAIEASVTSTALPSVAKALDAKELYVWFASAFFLTSTISQPLFGQFANVFGRRWPIIVAVALFALGSGICGGATSSAMLIAGRGIQGIGVGGVNVMIDCIVCDLVPLRERPNYMAFIFLIFAVGSSLGPFVGGVLVDRATWRWIFYISLPVAGTSLFLMLIFLQVEYRKQTTFEQKMKRIDWLGNFLLSGAVISILYALTYAGALSPWSSWKIIFPLVLGIVVYILFHVYEASSYCVEPTIPPRMFGNRTSAIAFIATFIHGMLTYWTLYFLPVYFQGVLQSTPTRSGVQLLPTVIVLVPFAIFAALWTTKTGRYKPPQLVGWAFMVAGLGALSTLDPNSSTAKWAIFQILIAMGSGMINTPLLPAIQAGLPESDVAASAATWSFMRAFGSIWGVSIPGAILDNQFNSIVAGLSDKSISDRLVGGSAYQQASKEFINSFSPDVRIELIDAYSRSLKIVWYVALGFGILGFIITWGEKEIALRETLETDYGMKERKAKTLNASNNA</sequence>
<gene>
    <name evidence="9" type="ORF">BCIN_03g04400</name>
</gene>
<feature type="transmembrane region" description="Helical" evidence="7">
    <location>
        <begin position="159"/>
        <end position="178"/>
    </location>
</feature>
<name>A0A384JCJ1_BOTFB</name>
<feature type="transmembrane region" description="Helical" evidence="7">
    <location>
        <begin position="529"/>
        <end position="547"/>
    </location>
</feature>
<dbReference type="PANTHER" id="PTHR23501:SF187">
    <property type="entry name" value="MAJOR FACILITATOR SUPERFAMILY (MFS) PROFILE DOMAIN-CONTAINING PROTEIN"/>
    <property type="match status" value="1"/>
</dbReference>
<comment type="subcellular location">
    <subcellularLocation>
        <location evidence="1">Membrane</location>
        <topology evidence="1">Multi-pass membrane protein</topology>
    </subcellularLocation>
</comment>
<dbReference type="GO" id="GO:0005886">
    <property type="term" value="C:plasma membrane"/>
    <property type="evidence" value="ECO:0007669"/>
    <property type="project" value="TreeGrafter"/>
</dbReference>
<evidence type="ECO:0000259" key="8">
    <source>
        <dbReference type="PROSITE" id="PS50850"/>
    </source>
</evidence>
<reference evidence="9 10" key="1">
    <citation type="journal article" date="2011" name="PLoS Genet.">
        <title>Genomic analysis of the necrotrophic fungal pathogens Sclerotinia sclerotiorum and Botrytis cinerea.</title>
        <authorList>
            <person name="Amselem J."/>
            <person name="Cuomo C.A."/>
            <person name="van Kan J.A."/>
            <person name="Viaud M."/>
            <person name="Benito E.P."/>
            <person name="Couloux A."/>
            <person name="Coutinho P.M."/>
            <person name="de Vries R.P."/>
            <person name="Dyer P.S."/>
            <person name="Fillinger S."/>
            <person name="Fournier E."/>
            <person name="Gout L."/>
            <person name="Hahn M."/>
            <person name="Kohn L."/>
            <person name="Lapalu N."/>
            <person name="Plummer K.M."/>
            <person name="Pradier J.M."/>
            <person name="Quevillon E."/>
            <person name="Sharon A."/>
            <person name="Simon A."/>
            <person name="ten Have A."/>
            <person name="Tudzynski B."/>
            <person name="Tudzynski P."/>
            <person name="Wincker P."/>
            <person name="Andrew M."/>
            <person name="Anthouard V."/>
            <person name="Beever R.E."/>
            <person name="Beffa R."/>
            <person name="Benoit I."/>
            <person name="Bouzid O."/>
            <person name="Brault B."/>
            <person name="Chen Z."/>
            <person name="Choquer M."/>
            <person name="Collemare J."/>
            <person name="Cotton P."/>
            <person name="Danchin E.G."/>
            <person name="Da Silva C."/>
            <person name="Gautier A."/>
            <person name="Giraud C."/>
            <person name="Giraud T."/>
            <person name="Gonzalez C."/>
            <person name="Grossetete S."/>
            <person name="Guldener U."/>
            <person name="Henrissat B."/>
            <person name="Howlett B.J."/>
            <person name="Kodira C."/>
            <person name="Kretschmer M."/>
            <person name="Lappartient A."/>
            <person name="Leroch M."/>
            <person name="Levis C."/>
            <person name="Mauceli E."/>
            <person name="Neuveglise C."/>
            <person name="Oeser B."/>
            <person name="Pearson M."/>
            <person name="Poulain J."/>
            <person name="Poussereau N."/>
            <person name="Quesneville H."/>
            <person name="Rascle C."/>
            <person name="Schumacher J."/>
            <person name="Segurens B."/>
            <person name="Sexton A."/>
            <person name="Silva E."/>
            <person name="Sirven C."/>
            <person name="Soanes D.M."/>
            <person name="Talbot N.J."/>
            <person name="Templeton M."/>
            <person name="Yandava C."/>
            <person name="Yarden O."/>
            <person name="Zeng Q."/>
            <person name="Rollins J.A."/>
            <person name="Lebrun M.H."/>
            <person name="Dickman M."/>
        </authorList>
    </citation>
    <scope>NUCLEOTIDE SEQUENCE [LARGE SCALE GENOMIC DNA]</scope>
    <source>
        <strain evidence="9 10">B05.10</strain>
    </source>
</reference>
<feature type="transmembrane region" description="Helical" evidence="7">
    <location>
        <begin position="323"/>
        <end position="348"/>
    </location>
</feature>
<feature type="transmembrane region" description="Helical" evidence="7">
    <location>
        <begin position="282"/>
        <end position="302"/>
    </location>
</feature>
<evidence type="ECO:0000256" key="3">
    <source>
        <dbReference type="ARBA" id="ARBA00022692"/>
    </source>
</evidence>
<feature type="transmembrane region" description="Helical" evidence="7">
    <location>
        <begin position="59"/>
        <end position="84"/>
    </location>
</feature>
<feature type="transmembrane region" description="Helical" evidence="7">
    <location>
        <begin position="185"/>
        <end position="203"/>
    </location>
</feature>
<dbReference type="InterPro" id="IPR020846">
    <property type="entry name" value="MFS_dom"/>
</dbReference>
<protein>
    <recommendedName>
        <fullName evidence="8">Major facilitator superfamily (MFS) profile domain-containing protein</fullName>
    </recommendedName>
</protein>
<evidence type="ECO:0000313" key="10">
    <source>
        <dbReference type="Proteomes" id="UP000001798"/>
    </source>
</evidence>
<dbReference type="InterPro" id="IPR011701">
    <property type="entry name" value="MFS"/>
</dbReference>
<dbReference type="GO" id="GO:0022857">
    <property type="term" value="F:transmembrane transporter activity"/>
    <property type="evidence" value="ECO:0007669"/>
    <property type="project" value="InterPro"/>
</dbReference>
<feature type="transmembrane region" description="Helical" evidence="7">
    <location>
        <begin position="392"/>
        <end position="408"/>
    </location>
</feature>
<dbReference type="AlphaFoldDB" id="A0A384JCJ1"/>
<dbReference type="PRINTS" id="PR01036">
    <property type="entry name" value="TCRTETB"/>
</dbReference>
<dbReference type="OrthoDB" id="10021397at2759"/>
<evidence type="ECO:0000256" key="6">
    <source>
        <dbReference type="ARBA" id="ARBA00023180"/>
    </source>
</evidence>
<evidence type="ECO:0000313" key="9">
    <source>
        <dbReference type="EMBL" id="ATZ48200.1"/>
    </source>
</evidence>
<dbReference type="Proteomes" id="UP000001798">
    <property type="component" value="Chromosome 3"/>
</dbReference>
<reference evidence="9 10" key="3">
    <citation type="journal article" date="2017" name="Mol. Plant Pathol.">
        <title>A gapless genome sequence of the fungus Botrytis cinerea.</title>
        <authorList>
            <person name="Van Kan J.A."/>
            <person name="Stassen J.H."/>
            <person name="Mosbach A."/>
            <person name="Van Der Lee T.A."/>
            <person name="Faino L."/>
            <person name="Farmer A.D."/>
            <person name="Papasotiriou D.G."/>
            <person name="Zhou S."/>
            <person name="Seidl M.F."/>
            <person name="Cottam E."/>
            <person name="Edel D."/>
            <person name="Hahn M."/>
            <person name="Schwartz D.C."/>
            <person name="Dietrich R.A."/>
            <person name="Widdison S."/>
            <person name="Scalliet G."/>
        </authorList>
    </citation>
    <scope>NUCLEOTIDE SEQUENCE [LARGE SCALE GENOMIC DNA]</scope>
    <source>
        <strain evidence="9 10">B05.10</strain>
    </source>
</reference>
<proteinExistence type="predicted"/>
<feature type="transmembrane region" description="Helical" evidence="7">
    <location>
        <begin position="360"/>
        <end position="380"/>
    </location>
</feature>
<dbReference type="InterPro" id="IPR036259">
    <property type="entry name" value="MFS_trans_sf"/>
</dbReference>
<reference evidence="9 10" key="2">
    <citation type="journal article" date="2012" name="Eukaryot. Cell">
        <title>Genome update of Botrytis cinerea strains B05.10 and T4.</title>
        <authorList>
            <person name="Staats M."/>
            <person name="van Kan J.A."/>
        </authorList>
    </citation>
    <scope>NUCLEOTIDE SEQUENCE [LARGE SCALE GENOMIC DNA]</scope>
    <source>
        <strain evidence="9 10">B05.10</strain>
    </source>
</reference>
<dbReference type="VEuPathDB" id="FungiDB:Bcin03g04400"/>
<evidence type="ECO:0000256" key="5">
    <source>
        <dbReference type="ARBA" id="ARBA00023136"/>
    </source>
</evidence>
<keyword evidence="10" id="KW-1185">Reference proteome</keyword>
<keyword evidence="5 7" id="KW-0472">Membrane</keyword>
<accession>A0A384JCJ1</accession>
<feature type="transmembrane region" description="Helical" evidence="7">
    <location>
        <begin position="96"/>
        <end position="116"/>
    </location>
</feature>
<keyword evidence="3 7" id="KW-0812">Transmembrane</keyword>
<evidence type="ECO:0000256" key="1">
    <source>
        <dbReference type="ARBA" id="ARBA00004141"/>
    </source>
</evidence>
<dbReference type="KEGG" id="bfu:BCIN_03g04400"/>
<evidence type="ECO:0000256" key="7">
    <source>
        <dbReference type="SAM" id="Phobius"/>
    </source>
</evidence>